<dbReference type="NCBIfam" id="TIGR02273">
    <property type="entry name" value="16S_RimM"/>
    <property type="match status" value="1"/>
</dbReference>
<feature type="region of interest" description="Disordered" evidence="6">
    <location>
        <begin position="16"/>
        <end position="53"/>
    </location>
</feature>
<comment type="domain">
    <text evidence="5">The PRC barrel domain binds ribosomal protein uS19.</text>
</comment>
<dbReference type="HAMAP" id="MF_00014">
    <property type="entry name" value="Ribosome_mat_RimM"/>
    <property type="match status" value="1"/>
</dbReference>
<comment type="subcellular location">
    <subcellularLocation>
        <location evidence="5">Cytoplasm</location>
    </subcellularLocation>
</comment>
<keyword evidence="4 5" id="KW-0143">Chaperone</keyword>
<evidence type="ECO:0000313" key="9">
    <source>
        <dbReference type="EMBL" id="RMI46884.1"/>
    </source>
</evidence>
<dbReference type="GO" id="GO:0042274">
    <property type="term" value="P:ribosomal small subunit biogenesis"/>
    <property type="evidence" value="ECO:0007669"/>
    <property type="project" value="UniProtKB-UniRule"/>
</dbReference>
<reference evidence="9 10" key="1">
    <citation type="submission" date="2018-10" db="EMBL/GenBank/DDBJ databases">
        <title>Isolation from soil.</title>
        <authorList>
            <person name="Hu J."/>
        </authorList>
    </citation>
    <scope>NUCLEOTIDE SEQUENCE [LARGE SCALE GENOMIC DNA]</scope>
    <source>
        <strain evidence="9 10">NEAU-Ht49</strain>
    </source>
</reference>
<dbReference type="Gene3D" id="2.30.30.240">
    <property type="entry name" value="PRC-barrel domain"/>
    <property type="match status" value="1"/>
</dbReference>
<evidence type="ECO:0000313" key="10">
    <source>
        <dbReference type="Proteomes" id="UP000282674"/>
    </source>
</evidence>
<dbReference type="Gene3D" id="2.40.30.60">
    <property type="entry name" value="RimM"/>
    <property type="match status" value="1"/>
</dbReference>
<feature type="domain" description="RimM N-terminal" evidence="7">
    <location>
        <begin position="71"/>
        <end position="152"/>
    </location>
</feature>
<comment type="function">
    <text evidence="5">An accessory protein needed during the final step in the assembly of 30S ribosomal subunit, possibly for assembly of the head region. Essential for efficient processing of 16S rRNA. May be needed both before and after RbfA during the maturation of 16S rRNA. It has affinity for free ribosomal 30S subunits but not for 70S ribosomes.</text>
</comment>
<dbReference type="Pfam" id="PF01782">
    <property type="entry name" value="RimM"/>
    <property type="match status" value="1"/>
</dbReference>
<dbReference type="SUPFAM" id="SSF50447">
    <property type="entry name" value="Translation proteins"/>
    <property type="match status" value="1"/>
</dbReference>
<dbReference type="GO" id="GO:0043022">
    <property type="term" value="F:ribosome binding"/>
    <property type="evidence" value="ECO:0007669"/>
    <property type="project" value="InterPro"/>
</dbReference>
<protein>
    <recommendedName>
        <fullName evidence="5">Ribosome maturation factor RimM</fullName>
    </recommendedName>
</protein>
<gene>
    <name evidence="5 9" type="primary">rimM</name>
    <name evidence="9" type="ORF">EBO15_05985</name>
</gene>
<dbReference type="GO" id="GO:0005737">
    <property type="term" value="C:cytoplasm"/>
    <property type="evidence" value="ECO:0007669"/>
    <property type="project" value="UniProtKB-SubCell"/>
</dbReference>
<evidence type="ECO:0000256" key="2">
    <source>
        <dbReference type="ARBA" id="ARBA00022517"/>
    </source>
</evidence>
<dbReference type="EMBL" id="RFFG01000007">
    <property type="protein sequence ID" value="RMI46884.1"/>
    <property type="molecule type" value="Genomic_DNA"/>
</dbReference>
<evidence type="ECO:0000256" key="1">
    <source>
        <dbReference type="ARBA" id="ARBA00022490"/>
    </source>
</evidence>
<evidence type="ECO:0000256" key="6">
    <source>
        <dbReference type="SAM" id="MobiDB-lite"/>
    </source>
</evidence>
<comment type="similarity">
    <text evidence="5">Belongs to the RimM family.</text>
</comment>
<dbReference type="InterPro" id="IPR011033">
    <property type="entry name" value="PRC_barrel-like_sf"/>
</dbReference>
<dbReference type="AlphaFoldDB" id="A0A3M2MAS7"/>
<evidence type="ECO:0000256" key="5">
    <source>
        <dbReference type="HAMAP-Rule" id="MF_00014"/>
    </source>
</evidence>
<evidence type="ECO:0000256" key="3">
    <source>
        <dbReference type="ARBA" id="ARBA00022552"/>
    </source>
</evidence>
<dbReference type="InterPro" id="IPR056792">
    <property type="entry name" value="PRC_RimM"/>
</dbReference>
<comment type="subunit">
    <text evidence="5">Binds ribosomal protein uS19.</text>
</comment>
<organism evidence="9 10">
    <name type="scientific">Actinomadura harenae</name>
    <dbReference type="NCBI Taxonomy" id="2483351"/>
    <lineage>
        <taxon>Bacteria</taxon>
        <taxon>Bacillati</taxon>
        <taxon>Actinomycetota</taxon>
        <taxon>Actinomycetes</taxon>
        <taxon>Streptosporangiales</taxon>
        <taxon>Thermomonosporaceae</taxon>
        <taxon>Actinomadura</taxon>
    </lineage>
</organism>
<dbReference type="GO" id="GO:0005840">
    <property type="term" value="C:ribosome"/>
    <property type="evidence" value="ECO:0007669"/>
    <property type="project" value="InterPro"/>
</dbReference>
<accession>A0A3M2MAS7</accession>
<evidence type="ECO:0000256" key="4">
    <source>
        <dbReference type="ARBA" id="ARBA00023186"/>
    </source>
</evidence>
<dbReference type="InterPro" id="IPR002676">
    <property type="entry name" value="RimM_N"/>
</dbReference>
<proteinExistence type="inferred from homology"/>
<name>A0A3M2MAS7_9ACTN</name>
<dbReference type="InterPro" id="IPR036976">
    <property type="entry name" value="RimM_N_sf"/>
</dbReference>
<dbReference type="GO" id="GO:0006364">
    <property type="term" value="P:rRNA processing"/>
    <property type="evidence" value="ECO:0007669"/>
    <property type="project" value="UniProtKB-UniRule"/>
</dbReference>
<keyword evidence="2 5" id="KW-0690">Ribosome biogenesis</keyword>
<dbReference type="SUPFAM" id="SSF50346">
    <property type="entry name" value="PRC-barrel domain"/>
    <property type="match status" value="1"/>
</dbReference>
<evidence type="ECO:0000259" key="8">
    <source>
        <dbReference type="Pfam" id="PF24986"/>
    </source>
</evidence>
<dbReference type="InterPro" id="IPR011961">
    <property type="entry name" value="RimM"/>
</dbReference>
<evidence type="ECO:0000259" key="7">
    <source>
        <dbReference type="Pfam" id="PF01782"/>
    </source>
</evidence>
<dbReference type="InterPro" id="IPR009000">
    <property type="entry name" value="Transl_B-barrel_sf"/>
</dbReference>
<dbReference type="Proteomes" id="UP000282674">
    <property type="component" value="Unassembled WGS sequence"/>
</dbReference>
<sequence>MIILADAGEIIPITGRRRRRGCPGHGDPAGRLDTGRPAGRTQGRADRRNGGGAGLRSSIIWKGRLVAERIVIGRIGRPHGVRGDNTVDVRTDDPGLRFAPGTEIATDPAGTGPLVVEQARWHSGRLLVRFAGVTGRDGAEALRGTWLVVDADDIPESDDPDDFHDAQLVGLAVSTVEGTAVGEVTDVRHHGQDLLVIRRAGGGRGELLVPFVAALVPEVDVEGGRLVIDPPAGLLDED</sequence>
<dbReference type="PANTHER" id="PTHR33692:SF1">
    <property type="entry name" value="RIBOSOME MATURATION FACTOR RIMM"/>
    <property type="match status" value="1"/>
</dbReference>
<dbReference type="OrthoDB" id="5381335at2"/>
<feature type="domain" description="Ribosome maturation factor RimM PRC barrel" evidence="8">
    <location>
        <begin position="167"/>
        <end position="234"/>
    </location>
</feature>
<keyword evidence="3 5" id="KW-0698">rRNA processing</keyword>
<dbReference type="Pfam" id="PF24986">
    <property type="entry name" value="PRC_RimM"/>
    <property type="match status" value="1"/>
</dbReference>
<comment type="caution">
    <text evidence="9">The sequence shown here is derived from an EMBL/GenBank/DDBJ whole genome shotgun (WGS) entry which is preliminary data.</text>
</comment>
<keyword evidence="1 5" id="KW-0963">Cytoplasm</keyword>
<keyword evidence="10" id="KW-1185">Reference proteome</keyword>
<dbReference type="PANTHER" id="PTHR33692">
    <property type="entry name" value="RIBOSOME MATURATION FACTOR RIMM"/>
    <property type="match status" value="1"/>
</dbReference>